<dbReference type="GO" id="GO:0003676">
    <property type="term" value="F:nucleic acid binding"/>
    <property type="evidence" value="ECO:0007669"/>
    <property type="project" value="InterPro"/>
</dbReference>
<dbReference type="EMBL" id="BLXT01005456">
    <property type="protein sequence ID" value="GFO22853.1"/>
    <property type="molecule type" value="Genomic_DNA"/>
</dbReference>
<reference evidence="4 5" key="1">
    <citation type="journal article" date="2021" name="Elife">
        <title>Chloroplast acquisition without the gene transfer in kleptoplastic sea slugs, Plakobranchus ocellatus.</title>
        <authorList>
            <person name="Maeda T."/>
            <person name="Takahashi S."/>
            <person name="Yoshida T."/>
            <person name="Shimamura S."/>
            <person name="Takaki Y."/>
            <person name="Nagai Y."/>
            <person name="Toyoda A."/>
            <person name="Suzuki Y."/>
            <person name="Arimoto A."/>
            <person name="Ishii H."/>
            <person name="Satoh N."/>
            <person name="Nishiyama T."/>
            <person name="Hasebe M."/>
            <person name="Maruyama T."/>
            <person name="Minagawa J."/>
            <person name="Obokata J."/>
            <person name="Shigenobu S."/>
        </authorList>
    </citation>
    <scope>NUCLEOTIDE SEQUENCE [LARGE SCALE GENOMIC DNA]</scope>
</reference>
<keyword evidence="1" id="KW-0862">Zinc</keyword>
<dbReference type="PROSITE" id="PS50158">
    <property type="entry name" value="ZF_CCHC"/>
    <property type="match status" value="1"/>
</dbReference>
<keyword evidence="1" id="KW-0863">Zinc-finger</keyword>
<feature type="region of interest" description="Disordered" evidence="2">
    <location>
        <begin position="62"/>
        <end position="90"/>
    </location>
</feature>
<keyword evidence="5" id="KW-1185">Reference proteome</keyword>
<name>A0AAV4BTD1_9GAST</name>
<dbReference type="InterPro" id="IPR001878">
    <property type="entry name" value="Znf_CCHC"/>
</dbReference>
<evidence type="ECO:0000256" key="1">
    <source>
        <dbReference type="PROSITE-ProRule" id="PRU00047"/>
    </source>
</evidence>
<sequence length="176" mass="20081">MLDLYKKYIQLADNLGIDQVSRLEWVQSHFDREIEEQKLKLGLDERAAEREAEMILQEEFEKQKQLDAQAKGPQKRSFSASSDDQSSSDLRRPVLGRRAWTSNTDASSRRLLCYVCNDVGHLTRQCFGGPVGSQRTVRPNPIGNTPGTVSVSSYCRRPGHARQTCFKLRNRLLKLV</sequence>
<feature type="domain" description="CCHC-type" evidence="3">
    <location>
        <begin position="113"/>
        <end position="126"/>
    </location>
</feature>
<dbReference type="InterPro" id="IPR036875">
    <property type="entry name" value="Znf_CCHC_sf"/>
</dbReference>
<dbReference type="GO" id="GO:0008270">
    <property type="term" value="F:zinc ion binding"/>
    <property type="evidence" value="ECO:0007669"/>
    <property type="project" value="UniProtKB-KW"/>
</dbReference>
<evidence type="ECO:0000313" key="4">
    <source>
        <dbReference type="EMBL" id="GFO22853.1"/>
    </source>
</evidence>
<evidence type="ECO:0000259" key="3">
    <source>
        <dbReference type="PROSITE" id="PS50158"/>
    </source>
</evidence>
<dbReference type="Proteomes" id="UP000735302">
    <property type="component" value="Unassembled WGS sequence"/>
</dbReference>
<organism evidence="4 5">
    <name type="scientific">Plakobranchus ocellatus</name>
    <dbReference type="NCBI Taxonomy" id="259542"/>
    <lineage>
        <taxon>Eukaryota</taxon>
        <taxon>Metazoa</taxon>
        <taxon>Spiralia</taxon>
        <taxon>Lophotrochozoa</taxon>
        <taxon>Mollusca</taxon>
        <taxon>Gastropoda</taxon>
        <taxon>Heterobranchia</taxon>
        <taxon>Euthyneura</taxon>
        <taxon>Panpulmonata</taxon>
        <taxon>Sacoglossa</taxon>
        <taxon>Placobranchoidea</taxon>
        <taxon>Plakobranchidae</taxon>
        <taxon>Plakobranchus</taxon>
    </lineage>
</organism>
<gene>
    <name evidence="4" type="ORF">PoB_004935800</name>
</gene>
<accession>A0AAV4BTD1</accession>
<dbReference type="AlphaFoldDB" id="A0AAV4BTD1"/>
<proteinExistence type="predicted"/>
<dbReference type="Gene3D" id="4.10.60.10">
    <property type="entry name" value="Zinc finger, CCHC-type"/>
    <property type="match status" value="1"/>
</dbReference>
<dbReference type="SUPFAM" id="SSF57756">
    <property type="entry name" value="Retrovirus zinc finger-like domains"/>
    <property type="match status" value="1"/>
</dbReference>
<feature type="compositionally biased region" description="Low complexity" evidence="2">
    <location>
        <begin position="77"/>
        <end position="88"/>
    </location>
</feature>
<comment type="caution">
    <text evidence="4">The sequence shown here is derived from an EMBL/GenBank/DDBJ whole genome shotgun (WGS) entry which is preliminary data.</text>
</comment>
<protein>
    <recommendedName>
        <fullName evidence="3">CCHC-type domain-containing protein</fullName>
    </recommendedName>
</protein>
<keyword evidence="1" id="KW-0479">Metal-binding</keyword>
<evidence type="ECO:0000313" key="5">
    <source>
        <dbReference type="Proteomes" id="UP000735302"/>
    </source>
</evidence>
<evidence type="ECO:0000256" key="2">
    <source>
        <dbReference type="SAM" id="MobiDB-lite"/>
    </source>
</evidence>